<reference evidence="7" key="1">
    <citation type="submission" date="2023-03" db="EMBL/GenBank/DDBJ databases">
        <title>Chitinimonas shenzhenensis gen. nov., sp. nov., a novel member of family Burkholderiaceae isolated from activated sludge collected in Shen Zhen, China.</title>
        <authorList>
            <person name="Wang X."/>
        </authorList>
    </citation>
    <scope>NUCLEOTIDE SEQUENCE</scope>
    <source>
        <strain evidence="7">DQS-5</strain>
    </source>
</reference>
<dbReference type="SMART" id="SM00232">
    <property type="entry name" value="JAB_MPN"/>
    <property type="match status" value="1"/>
</dbReference>
<evidence type="ECO:0000259" key="6">
    <source>
        <dbReference type="PROSITE" id="PS50249"/>
    </source>
</evidence>
<evidence type="ECO:0000256" key="2">
    <source>
        <dbReference type="ARBA" id="ARBA00022723"/>
    </source>
</evidence>
<dbReference type="InterPro" id="IPR037518">
    <property type="entry name" value="MPN"/>
</dbReference>
<keyword evidence="1" id="KW-0645">Protease</keyword>
<dbReference type="PANTHER" id="PTHR34858">
    <property type="entry name" value="CYSO-CYSTEINE PEPTIDASE"/>
    <property type="match status" value="1"/>
</dbReference>
<keyword evidence="5" id="KW-0482">Metalloprotease</keyword>
<dbReference type="Proteomes" id="UP001172778">
    <property type="component" value="Unassembled WGS sequence"/>
</dbReference>
<evidence type="ECO:0000256" key="5">
    <source>
        <dbReference type="ARBA" id="ARBA00023049"/>
    </source>
</evidence>
<keyword evidence="8" id="KW-1185">Reference proteome</keyword>
<keyword evidence="2" id="KW-0479">Metal-binding</keyword>
<protein>
    <submittedName>
        <fullName evidence="7">M67 family metallopeptidase</fullName>
    </submittedName>
</protein>
<sequence length="150" mass="16290">MLTLTKPLLEAVLAHAWRDHPLEACGVLAGPAGSGQPQRCIPLRNVAGATDFFRIDPQQQLQLWRELDAAGEAPLVIYHSHTGSRAEPSRDDIAAAGEPDAHYLIVSTDPRHANEVRSFRMVDGVVVEERVKTLASAPDASPIEHSKETS</sequence>
<dbReference type="CDD" id="cd08070">
    <property type="entry name" value="MPN_like"/>
    <property type="match status" value="1"/>
</dbReference>
<comment type="caution">
    <text evidence="7">The sequence shown here is derived from an EMBL/GenBank/DDBJ whole genome shotgun (WGS) entry which is preliminary data.</text>
</comment>
<evidence type="ECO:0000256" key="3">
    <source>
        <dbReference type="ARBA" id="ARBA00022801"/>
    </source>
</evidence>
<keyword evidence="3" id="KW-0378">Hydrolase</keyword>
<feature type="domain" description="MPN" evidence="6">
    <location>
        <begin position="2"/>
        <end position="125"/>
    </location>
</feature>
<gene>
    <name evidence="7" type="ORF">PZA18_21830</name>
</gene>
<accession>A0ABT7E371</accession>
<evidence type="ECO:0000313" key="7">
    <source>
        <dbReference type="EMBL" id="MDK2126689.1"/>
    </source>
</evidence>
<keyword evidence="4" id="KW-0862">Zinc</keyword>
<evidence type="ECO:0000313" key="8">
    <source>
        <dbReference type="Proteomes" id="UP001172778"/>
    </source>
</evidence>
<dbReference type="Pfam" id="PF14464">
    <property type="entry name" value="Prok-JAB"/>
    <property type="match status" value="1"/>
</dbReference>
<dbReference type="RefSeq" id="WP_284103009.1">
    <property type="nucleotide sequence ID" value="NZ_JARRAF010000046.1"/>
</dbReference>
<evidence type="ECO:0000256" key="4">
    <source>
        <dbReference type="ARBA" id="ARBA00022833"/>
    </source>
</evidence>
<name>A0ABT7E371_9NEIS</name>
<dbReference type="PANTHER" id="PTHR34858:SF1">
    <property type="entry name" value="CYSO-CYSTEINE PEPTIDASE"/>
    <property type="match status" value="1"/>
</dbReference>
<dbReference type="InterPro" id="IPR028090">
    <property type="entry name" value="JAB_dom_prok"/>
</dbReference>
<dbReference type="EMBL" id="JARRAF010000046">
    <property type="protein sequence ID" value="MDK2126689.1"/>
    <property type="molecule type" value="Genomic_DNA"/>
</dbReference>
<proteinExistence type="predicted"/>
<dbReference type="PROSITE" id="PS50249">
    <property type="entry name" value="MPN"/>
    <property type="match status" value="1"/>
</dbReference>
<organism evidence="7 8">
    <name type="scientific">Parachitinimonas caeni</name>
    <dbReference type="NCBI Taxonomy" id="3031301"/>
    <lineage>
        <taxon>Bacteria</taxon>
        <taxon>Pseudomonadati</taxon>
        <taxon>Pseudomonadota</taxon>
        <taxon>Betaproteobacteria</taxon>
        <taxon>Neisseriales</taxon>
        <taxon>Chitinibacteraceae</taxon>
        <taxon>Parachitinimonas</taxon>
    </lineage>
</organism>
<dbReference type="InterPro" id="IPR051929">
    <property type="entry name" value="VirAsm_ModProt"/>
</dbReference>
<evidence type="ECO:0000256" key="1">
    <source>
        <dbReference type="ARBA" id="ARBA00022670"/>
    </source>
</evidence>
<dbReference type="SUPFAM" id="SSF102712">
    <property type="entry name" value="JAB1/MPN domain"/>
    <property type="match status" value="1"/>
</dbReference>
<dbReference type="Gene3D" id="3.40.140.10">
    <property type="entry name" value="Cytidine Deaminase, domain 2"/>
    <property type="match status" value="1"/>
</dbReference>
<dbReference type="InterPro" id="IPR000555">
    <property type="entry name" value="JAMM/MPN+_dom"/>
</dbReference>